<feature type="binding site" evidence="16">
    <location>
        <position position="420"/>
    </location>
    <ligand>
        <name>ATP</name>
        <dbReference type="ChEBI" id="CHEBI:30616"/>
    </ligand>
</feature>
<evidence type="ECO:0000256" key="2">
    <source>
        <dbReference type="ARBA" id="ARBA00004236"/>
    </source>
</evidence>
<feature type="domain" description="P-type ATPase N-terminal" evidence="21">
    <location>
        <begin position="54"/>
        <end position="100"/>
    </location>
</feature>
<evidence type="ECO:0000259" key="22">
    <source>
        <dbReference type="Pfam" id="PF16212"/>
    </source>
</evidence>
<feature type="domain" description="P-type ATPase A" evidence="20">
    <location>
        <begin position="133"/>
        <end position="192"/>
    </location>
</feature>
<comment type="similarity">
    <text evidence="3 18">Belongs to the cation transport ATPase (P-type) (TC 3.A.3) family. Type IV subfamily.</text>
</comment>
<dbReference type="PANTHER" id="PTHR24092">
    <property type="entry name" value="PROBABLE PHOSPHOLIPID-TRANSPORTING ATPASE"/>
    <property type="match status" value="1"/>
</dbReference>
<feature type="region of interest" description="Disordered" evidence="19">
    <location>
        <begin position="1093"/>
        <end position="1121"/>
    </location>
</feature>
<comment type="subcellular location">
    <subcellularLocation>
        <location evidence="2">Cell membrane</location>
    </subcellularLocation>
    <subcellularLocation>
        <location evidence="1 18">Membrane</location>
        <topology evidence="1 18">Multi-pass membrane protein</topology>
    </subcellularLocation>
</comment>
<dbReference type="InterPro" id="IPR023298">
    <property type="entry name" value="ATPase_P-typ_TM_dom_sf"/>
</dbReference>
<evidence type="ECO:0000256" key="18">
    <source>
        <dbReference type="RuleBase" id="RU362033"/>
    </source>
</evidence>
<comment type="cofactor">
    <cofactor evidence="17">
        <name>Mg(2+)</name>
        <dbReference type="ChEBI" id="CHEBI:18420"/>
    </cofactor>
</comment>
<dbReference type="InterPro" id="IPR006539">
    <property type="entry name" value="P-type_ATPase_IV"/>
</dbReference>
<feature type="binding site" evidence="16">
    <location>
        <position position="793"/>
    </location>
    <ligand>
        <name>ATP</name>
        <dbReference type="ChEBI" id="CHEBI:30616"/>
    </ligand>
</feature>
<proteinExistence type="inferred from homology"/>
<dbReference type="SUPFAM" id="SSF81665">
    <property type="entry name" value="Calcium ATPase, transmembrane domain M"/>
    <property type="match status" value="1"/>
</dbReference>
<feature type="transmembrane region" description="Helical" evidence="18">
    <location>
        <begin position="999"/>
        <end position="1016"/>
    </location>
</feature>
<dbReference type="GO" id="GO:0016887">
    <property type="term" value="F:ATP hydrolysis activity"/>
    <property type="evidence" value="ECO:0007669"/>
    <property type="project" value="InterPro"/>
</dbReference>
<dbReference type="GO" id="GO:0045332">
    <property type="term" value="P:phospholipid translocation"/>
    <property type="evidence" value="ECO:0007669"/>
    <property type="project" value="TreeGrafter"/>
</dbReference>
<organism evidence="23 24">
    <name type="scientific">Setaria digitata</name>
    <dbReference type="NCBI Taxonomy" id="48799"/>
    <lineage>
        <taxon>Eukaryota</taxon>
        <taxon>Metazoa</taxon>
        <taxon>Ecdysozoa</taxon>
        <taxon>Nematoda</taxon>
        <taxon>Chromadorea</taxon>
        <taxon>Rhabditida</taxon>
        <taxon>Spirurina</taxon>
        <taxon>Spiruromorpha</taxon>
        <taxon>Filarioidea</taxon>
        <taxon>Setariidae</taxon>
        <taxon>Setaria</taxon>
    </lineage>
</organism>
<evidence type="ECO:0000256" key="15">
    <source>
        <dbReference type="PIRSR" id="PIRSR606539-1"/>
    </source>
</evidence>
<keyword evidence="8 16" id="KW-0067">ATP-binding</keyword>
<feature type="binding site" evidence="16">
    <location>
        <position position="677"/>
    </location>
    <ligand>
        <name>ATP</name>
        <dbReference type="ChEBI" id="CHEBI:30616"/>
    </ligand>
</feature>
<feature type="binding site" evidence="17">
    <location>
        <position position="794"/>
    </location>
    <ligand>
        <name>Mg(2+)</name>
        <dbReference type="ChEBI" id="CHEBI:18420"/>
    </ligand>
</feature>
<feature type="active site" description="4-aspartylphosphate intermediate" evidence="15">
    <location>
        <position position="419"/>
    </location>
</feature>
<evidence type="ECO:0000256" key="19">
    <source>
        <dbReference type="SAM" id="MobiDB-lite"/>
    </source>
</evidence>
<evidence type="ECO:0000256" key="4">
    <source>
        <dbReference type="ARBA" id="ARBA00022475"/>
    </source>
</evidence>
<keyword evidence="11 18" id="KW-1133">Transmembrane helix</keyword>
<feature type="binding site" evidence="16">
    <location>
        <position position="678"/>
    </location>
    <ligand>
        <name>ATP</name>
        <dbReference type="ChEBI" id="CHEBI:30616"/>
    </ligand>
</feature>
<feature type="binding site" evidence="17">
    <location>
        <position position="421"/>
    </location>
    <ligand>
        <name>Mg(2+)</name>
        <dbReference type="ChEBI" id="CHEBI:18420"/>
    </ligand>
</feature>
<sequence length="1170" mass="132253">MIFATQEQKTSAEMLYCYGSYLGITSSRTGHSKLTTPSVHVHELLLVLSSSSLDTAKYNKFSFFPRFLKEQFRRYNNVFFLIIAVLQQIPNVSPTGRFTTAGPLLIILSVSALKELFENMKRKKSDQTVNNYRATVLEGCKWKCILWKDLEVGDIVRVENNQMFPADMALLSSSEPLATAYIETSNLDGETNLKIRQGLECTSNLTTTEAIKDFQCEIECEHPNQNVNEFTGTLHTHGLHRPLCISQLLLRGARLKHTQWICGVVLYAGHDTKLLMNSKTAPLKQSRIDAITNQRILFLLHVLITLAIISAVGAYYFDYKQLTHAYYLDPKVDMTGGSFLPEDAEEVISAVKQSYLKRELLKSRHQNPSKSKRIIVLLSQPLHDDVDIAMYDERTDSCAVARTSNLNEELGQVKFVMSDKTGTLTRNIMKFKRCSVAGINFGDDEADDFHDRNLLELIKTSDEKAIIAKEFLRMLAICHTVVPERDKNGDLHYQACSPDEGALVRAAASFGFVFHTRMPKSILVSELGELKSYNILNVLEFTSDRKRMGVIVQCPDGMLKLYVKGADTVIFKRLRDNSPVVDDCAAHVLDYASKGYRTLCFAMRVLKLEEYDKWAQEFEKASISIEKRGEKLATCADEIEINLTLMGVSAIEDKLQQYVPETVAALLAARMRVWMLTGDKRETAINIARSAGLVHQDTKCWLIDGDSCDEIFKKLCDCSNAVQSSTVQHSLVIDGSTFKYVVGSKCREVFGNLALVCPAVICCRMTPMQKAEVIEMVREVTNDVVLAVGDGANDVAMIQAANVGVGIIGEEGLQAASASDYAIAQFHFLRRLLLVHGAWNYERGVKVILYSFYKNICLYLIELWFAIYSAFSGQTIFERWTIALFNVAFTALPPIILGLFDRPLSDQMMLSYPSLYDSFQKRAFTVGQFAVWIGFAVLHSLLLFFLSYAFLYDPVVWSNGRVGGWLMLGNSCYTVWPILPLGEYMYGMASIMMSSPSFWLAFLLIPIITLSTDFIIKTIRVIFAPTPRETAYFHEHFRMQNHDMYCELDCLRRTEQFQRPESSVTTTETMSGSIIERPALRLTGEYGSDQRTEVESTWDSTLDQPDQSAISTTRRPTGSSHLLKNDELSNWSYTDVAPEEQLNSFSYAERVVLKFRIFLQFQQHVPFIYG</sequence>
<evidence type="ECO:0000256" key="5">
    <source>
        <dbReference type="ARBA" id="ARBA00022692"/>
    </source>
</evidence>
<evidence type="ECO:0000256" key="11">
    <source>
        <dbReference type="ARBA" id="ARBA00022989"/>
    </source>
</evidence>
<evidence type="ECO:0000256" key="13">
    <source>
        <dbReference type="ARBA" id="ARBA00034036"/>
    </source>
</evidence>
<feature type="binding site" evidence="16">
    <location>
        <position position="794"/>
    </location>
    <ligand>
        <name>ATP</name>
        <dbReference type="ChEBI" id="CHEBI:30616"/>
    </ligand>
</feature>
<evidence type="ECO:0000256" key="3">
    <source>
        <dbReference type="ARBA" id="ARBA00008109"/>
    </source>
</evidence>
<dbReference type="InterPro" id="IPR036412">
    <property type="entry name" value="HAD-like_sf"/>
</dbReference>
<feature type="transmembrane region" description="Helical" evidence="18">
    <location>
        <begin position="929"/>
        <end position="950"/>
    </location>
</feature>
<keyword evidence="5 18" id="KW-0812">Transmembrane</keyword>
<dbReference type="SUPFAM" id="SSF81653">
    <property type="entry name" value="Calcium ATPase, transduction domain A"/>
    <property type="match status" value="1"/>
</dbReference>
<dbReference type="InterPro" id="IPR001757">
    <property type="entry name" value="P_typ_ATPase"/>
</dbReference>
<evidence type="ECO:0000259" key="21">
    <source>
        <dbReference type="Pfam" id="PF16209"/>
    </source>
</evidence>
<dbReference type="SFLD" id="SFLDF00027">
    <property type="entry name" value="p-type_atpase"/>
    <property type="match status" value="1"/>
</dbReference>
<dbReference type="WBParaSite" id="sdigi.contig148.g5244.t1">
    <property type="protein sequence ID" value="sdigi.contig148.g5244.t1"/>
    <property type="gene ID" value="sdigi.contig148.g5244"/>
</dbReference>
<dbReference type="SUPFAM" id="SSF81660">
    <property type="entry name" value="Metal cation-transporting ATPase, ATP-binding domain N"/>
    <property type="match status" value="1"/>
</dbReference>
<protein>
    <recommendedName>
        <fullName evidence="18">Phospholipid-transporting ATPase</fullName>
        <ecNumber evidence="18">7.6.2.1</ecNumber>
    </recommendedName>
</protein>
<keyword evidence="7 16" id="KW-0547">Nucleotide-binding</keyword>
<feature type="binding site" evidence="17">
    <location>
        <position position="790"/>
    </location>
    <ligand>
        <name>Mg(2+)</name>
        <dbReference type="ChEBI" id="CHEBI:18420"/>
    </ligand>
</feature>
<feature type="transmembrane region" description="Helical" evidence="18">
    <location>
        <begin position="852"/>
        <end position="871"/>
    </location>
</feature>
<dbReference type="PROSITE" id="PS00154">
    <property type="entry name" value="ATPASE_E1_E2"/>
    <property type="match status" value="1"/>
</dbReference>
<dbReference type="GO" id="GO:0005886">
    <property type="term" value="C:plasma membrane"/>
    <property type="evidence" value="ECO:0007669"/>
    <property type="project" value="UniProtKB-SubCell"/>
</dbReference>
<evidence type="ECO:0000313" key="24">
    <source>
        <dbReference type="WBParaSite" id="sdigi.contig148.g5244.t1"/>
    </source>
</evidence>
<feature type="binding site" evidence="16">
    <location>
        <position position="500"/>
    </location>
    <ligand>
        <name>ATP</name>
        <dbReference type="ChEBI" id="CHEBI:30616"/>
    </ligand>
</feature>
<evidence type="ECO:0000256" key="12">
    <source>
        <dbReference type="ARBA" id="ARBA00023136"/>
    </source>
</evidence>
<evidence type="ECO:0000256" key="8">
    <source>
        <dbReference type="ARBA" id="ARBA00022840"/>
    </source>
</evidence>
<dbReference type="Gene3D" id="3.40.50.1000">
    <property type="entry name" value="HAD superfamily/HAD-like"/>
    <property type="match status" value="1"/>
</dbReference>
<feature type="transmembrane region" description="Helical" evidence="18">
    <location>
        <begin position="883"/>
        <end position="900"/>
    </location>
</feature>
<feature type="binding site" evidence="16">
    <location>
        <position position="597"/>
    </location>
    <ligand>
        <name>ATP</name>
        <dbReference type="ChEBI" id="CHEBI:30616"/>
    </ligand>
</feature>
<dbReference type="GO" id="GO:0005524">
    <property type="term" value="F:ATP binding"/>
    <property type="evidence" value="ECO:0007669"/>
    <property type="project" value="UniProtKB-UniRule"/>
</dbReference>
<dbReference type="Pfam" id="PF16209">
    <property type="entry name" value="PhoLip_ATPase_N"/>
    <property type="match status" value="1"/>
</dbReference>
<reference evidence="24" key="1">
    <citation type="submission" date="2022-11" db="UniProtKB">
        <authorList>
            <consortium name="WormBaseParasite"/>
        </authorList>
    </citation>
    <scope>IDENTIFICATION</scope>
</reference>
<evidence type="ECO:0000256" key="7">
    <source>
        <dbReference type="ARBA" id="ARBA00022741"/>
    </source>
</evidence>
<dbReference type="InterPro" id="IPR059000">
    <property type="entry name" value="ATPase_P-type_domA"/>
</dbReference>
<dbReference type="SFLD" id="SFLDS00003">
    <property type="entry name" value="Haloacid_Dehalogenase"/>
    <property type="match status" value="1"/>
</dbReference>
<feature type="transmembrane region" description="Helical" evidence="18">
    <location>
        <begin position="962"/>
        <end position="979"/>
    </location>
</feature>
<dbReference type="InterPro" id="IPR023214">
    <property type="entry name" value="HAD_sf"/>
</dbReference>
<dbReference type="Gene3D" id="2.70.150.10">
    <property type="entry name" value="Calcium-transporting ATPase, cytoplasmic transduction domain A"/>
    <property type="match status" value="1"/>
</dbReference>
<keyword evidence="4" id="KW-1003">Cell membrane</keyword>
<dbReference type="PRINTS" id="PR00119">
    <property type="entry name" value="CATATPASE"/>
</dbReference>
<feature type="binding site" evidence="16">
    <location>
        <position position="541"/>
    </location>
    <ligand>
        <name>ATP</name>
        <dbReference type="ChEBI" id="CHEBI:30616"/>
    </ligand>
</feature>
<dbReference type="AlphaFoldDB" id="A0A915PM14"/>
<dbReference type="GO" id="GO:0140326">
    <property type="term" value="F:ATPase-coupled intramembrane lipid transporter activity"/>
    <property type="evidence" value="ECO:0007669"/>
    <property type="project" value="UniProtKB-EC"/>
</dbReference>
<feature type="binding site" evidence="17">
    <location>
        <position position="419"/>
    </location>
    <ligand>
        <name>Mg(2+)</name>
        <dbReference type="ChEBI" id="CHEBI:18420"/>
    </ligand>
</feature>
<evidence type="ECO:0000313" key="23">
    <source>
        <dbReference type="Proteomes" id="UP000887581"/>
    </source>
</evidence>
<dbReference type="InterPro" id="IPR008250">
    <property type="entry name" value="ATPase_P-typ_transduc_dom_A_sf"/>
</dbReference>
<feature type="binding site" evidence="16">
    <location>
        <position position="764"/>
    </location>
    <ligand>
        <name>ATP</name>
        <dbReference type="ChEBI" id="CHEBI:30616"/>
    </ligand>
</feature>
<dbReference type="InterPro" id="IPR023299">
    <property type="entry name" value="ATPase_P-typ_cyto_dom_N"/>
</dbReference>
<feature type="binding site" evidence="16">
    <location>
        <position position="679"/>
    </location>
    <ligand>
        <name>ATP</name>
        <dbReference type="ChEBI" id="CHEBI:30616"/>
    </ligand>
</feature>
<dbReference type="SUPFAM" id="SSF56784">
    <property type="entry name" value="HAD-like"/>
    <property type="match status" value="1"/>
</dbReference>
<feature type="compositionally biased region" description="Polar residues" evidence="19">
    <location>
        <begin position="1095"/>
        <end position="1121"/>
    </location>
</feature>
<dbReference type="Pfam" id="PF13246">
    <property type="entry name" value="Cation_ATPase"/>
    <property type="match status" value="1"/>
</dbReference>
<feature type="binding site" evidence="16">
    <location>
        <position position="564"/>
    </location>
    <ligand>
        <name>ATP</name>
        <dbReference type="ChEBI" id="CHEBI:30616"/>
    </ligand>
</feature>
<dbReference type="InterPro" id="IPR032631">
    <property type="entry name" value="P-type_ATPase_N"/>
</dbReference>
<dbReference type="NCBIfam" id="TIGR01652">
    <property type="entry name" value="ATPase-Plipid"/>
    <property type="match status" value="1"/>
</dbReference>
<comment type="catalytic activity">
    <reaction evidence="14">
        <text>a 1,2-diacyl-sn-glycero-3-phospho-L-serine(out) + ATP + H2O = a 1,2-diacyl-sn-glycero-3-phospho-L-serine(in) + ADP + phosphate + H(+)</text>
        <dbReference type="Rhea" id="RHEA:38567"/>
        <dbReference type="ChEBI" id="CHEBI:15377"/>
        <dbReference type="ChEBI" id="CHEBI:15378"/>
        <dbReference type="ChEBI" id="CHEBI:30616"/>
        <dbReference type="ChEBI" id="CHEBI:43474"/>
        <dbReference type="ChEBI" id="CHEBI:57262"/>
        <dbReference type="ChEBI" id="CHEBI:456216"/>
    </reaction>
    <physiologicalReaction direction="left-to-right" evidence="14">
        <dbReference type="Rhea" id="RHEA:38568"/>
    </physiologicalReaction>
</comment>
<dbReference type="SFLD" id="SFLDG00002">
    <property type="entry name" value="C1.7:_P-type_atpase_like"/>
    <property type="match status" value="1"/>
</dbReference>
<dbReference type="NCBIfam" id="TIGR01494">
    <property type="entry name" value="ATPase_P-type"/>
    <property type="match status" value="1"/>
</dbReference>
<evidence type="ECO:0000256" key="6">
    <source>
        <dbReference type="ARBA" id="ARBA00022723"/>
    </source>
</evidence>
<dbReference type="InterPro" id="IPR018303">
    <property type="entry name" value="ATPase_P-typ_P_site"/>
</dbReference>
<dbReference type="Pfam" id="PF16212">
    <property type="entry name" value="PhoLip_ATPase_C"/>
    <property type="match status" value="1"/>
</dbReference>
<keyword evidence="6 17" id="KW-0479">Metal-binding</keyword>
<evidence type="ECO:0000256" key="17">
    <source>
        <dbReference type="PIRSR" id="PIRSR606539-3"/>
    </source>
</evidence>
<feature type="binding site" evidence="16">
    <location>
        <position position="419"/>
    </location>
    <ligand>
        <name>ATP</name>
        <dbReference type="ChEBI" id="CHEBI:30616"/>
    </ligand>
</feature>
<keyword evidence="12 18" id="KW-0472">Membrane</keyword>
<feature type="binding site" evidence="16">
    <location>
        <position position="421"/>
    </location>
    <ligand>
        <name>ATP</name>
        <dbReference type="ChEBI" id="CHEBI:30616"/>
    </ligand>
</feature>
<dbReference type="EC" id="7.6.2.1" evidence="18"/>
<dbReference type="PANTHER" id="PTHR24092:SF150">
    <property type="entry name" value="PHOSPHOLIPID-TRANSPORTING ATPASE"/>
    <property type="match status" value="1"/>
</dbReference>
<keyword evidence="23" id="KW-1185">Reference proteome</keyword>
<evidence type="ECO:0000256" key="16">
    <source>
        <dbReference type="PIRSR" id="PIRSR606539-2"/>
    </source>
</evidence>
<keyword evidence="10 18" id="KW-1278">Translocase</keyword>
<accession>A0A915PM14</accession>
<dbReference type="InterPro" id="IPR044492">
    <property type="entry name" value="P_typ_ATPase_HD_dom"/>
</dbReference>
<comment type="catalytic activity">
    <reaction evidence="13 18">
        <text>ATP + H2O + phospholipidSide 1 = ADP + phosphate + phospholipidSide 2.</text>
        <dbReference type="EC" id="7.6.2.1"/>
    </reaction>
</comment>
<feature type="binding site" evidence="16">
    <location>
        <position position="770"/>
    </location>
    <ligand>
        <name>ATP</name>
        <dbReference type="ChEBI" id="CHEBI:30616"/>
    </ligand>
</feature>
<dbReference type="GO" id="GO:0005802">
    <property type="term" value="C:trans-Golgi network"/>
    <property type="evidence" value="ECO:0007669"/>
    <property type="project" value="TreeGrafter"/>
</dbReference>
<dbReference type="Pfam" id="PF00122">
    <property type="entry name" value="E1-E2_ATPase"/>
    <property type="match status" value="1"/>
</dbReference>
<evidence type="ECO:0000259" key="20">
    <source>
        <dbReference type="Pfam" id="PF00122"/>
    </source>
</evidence>
<dbReference type="Proteomes" id="UP000887581">
    <property type="component" value="Unplaced"/>
</dbReference>
<feature type="transmembrane region" description="Helical" evidence="18">
    <location>
        <begin position="296"/>
        <end position="317"/>
    </location>
</feature>
<evidence type="ECO:0000256" key="9">
    <source>
        <dbReference type="ARBA" id="ARBA00022842"/>
    </source>
</evidence>
<dbReference type="FunFam" id="3.40.50.1000:FF:000190">
    <property type="entry name" value="Phospholipid-transporting ATPase"/>
    <property type="match status" value="1"/>
</dbReference>
<evidence type="ECO:0000256" key="14">
    <source>
        <dbReference type="ARBA" id="ARBA00051303"/>
    </source>
</evidence>
<evidence type="ECO:0000256" key="10">
    <source>
        <dbReference type="ARBA" id="ARBA00022967"/>
    </source>
</evidence>
<dbReference type="GO" id="GO:0000287">
    <property type="term" value="F:magnesium ion binding"/>
    <property type="evidence" value="ECO:0007669"/>
    <property type="project" value="UniProtKB-UniRule"/>
</dbReference>
<evidence type="ECO:0000256" key="1">
    <source>
        <dbReference type="ARBA" id="ARBA00004141"/>
    </source>
</evidence>
<dbReference type="FunFam" id="2.70.150.10:FF:000021">
    <property type="entry name" value="Phospholipid-transporting ATPase"/>
    <property type="match status" value="1"/>
</dbReference>
<dbReference type="CDD" id="cd02073">
    <property type="entry name" value="P-type_ATPase_APLT_Dnf-like"/>
    <property type="match status" value="1"/>
</dbReference>
<name>A0A915PM14_9BILA</name>
<feature type="domain" description="P-type ATPase C-terminal" evidence="22">
    <location>
        <begin position="816"/>
        <end position="975"/>
    </location>
</feature>
<keyword evidence="9 17" id="KW-0460">Magnesium</keyword>
<dbReference type="Gene3D" id="3.40.1110.10">
    <property type="entry name" value="Calcium-transporting ATPase, cytoplasmic domain N"/>
    <property type="match status" value="1"/>
</dbReference>
<dbReference type="InterPro" id="IPR032630">
    <property type="entry name" value="P_typ_ATPase_c"/>
</dbReference>